<dbReference type="RefSeq" id="WP_169114552.1">
    <property type="nucleotide sequence ID" value="NZ_CP051684.1"/>
</dbReference>
<dbReference type="EMBL" id="CP051684">
    <property type="protein sequence ID" value="QJD93700.1"/>
    <property type="molecule type" value="Genomic_DNA"/>
</dbReference>
<accession>A0ABX6MH95</accession>
<dbReference type="Proteomes" id="UP000503117">
    <property type="component" value="Chromosome"/>
</dbReference>
<evidence type="ECO:0008006" key="4">
    <source>
        <dbReference type="Google" id="ProtNLM"/>
    </source>
</evidence>
<keyword evidence="1" id="KW-0732">Signal</keyword>
<keyword evidence="3" id="KW-1185">Reference proteome</keyword>
<evidence type="ECO:0000256" key="1">
    <source>
        <dbReference type="SAM" id="SignalP"/>
    </source>
</evidence>
<evidence type="ECO:0000313" key="2">
    <source>
        <dbReference type="EMBL" id="QJD93700.1"/>
    </source>
</evidence>
<reference evidence="2 3" key="1">
    <citation type="submission" date="2020-04" db="EMBL/GenBank/DDBJ databases">
        <title>Genome sequencing of novel species.</title>
        <authorList>
            <person name="Heo J."/>
            <person name="Kim S.-J."/>
            <person name="Kim J.-S."/>
            <person name="Hong S.-B."/>
            <person name="Kwon S.-W."/>
        </authorList>
    </citation>
    <scope>NUCLEOTIDE SEQUENCE [LARGE SCALE GENOMIC DNA]</scope>
    <source>
        <strain evidence="2 3">AF9R3</strain>
    </source>
</reference>
<gene>
    <name evidence="2" type="ORF">HH213_28610</name>
</gene>
<feature type="chain" id="PRO_5045501640" description="DNA breaking-rejoining protein" evidence="1">
    <location>
        <begin position="21"/>
        <end position="138"/>
    </location>
</feature>
<proteinExistence type="predicted"/>
<evidence type="ECO:0000313" key="3">
    <source>
        <dbReference type="Proteomes" id="UP000503117"/>
    </source>
</evidence>
<name>A0ABX6MH95_9BURK</name>
<organism evidence="2 3">
    <name type="scientific">Duganella dendranthematis</name>
    <dbReference type="NCBI Taxonomy" id="2728021"/>
    <lineage>
        <taxon>Bacteria</taxon>
        <taxon>Pseudomonadati</taxon>
        <taxon>Pseudomonadota</taxon>
        <taxon>Betaproteobacteria</taxon>
        <taxon>Burkholderiales</taxon>
        <taxon>Oxalobacteraceae</taxon>
        <taxon>Telluria group</taxon>
        <taxon>Duganella</taxon>
    </lineage>
</organism>
<protein>
    <recommendedName>
        <fullName evidence="4">DNA breaking-rejoining protein</fullName>
    </recommendedName>
</protein>
<dbReference type="Gene3D" id="2.60.120.380">
    <property type="match status" value="1"/>
</dbReference>
<feature type="signal peptide" evidence="1">
    <location>
        <begin position="1"/>
        <end position="20"/>
    </location>
</feature>
<sequence>MNKIAPFLTCLLLASASAWAADPVRHEQLELAQGAPLKKLSGKLKGYGTVEYRLAVPAGGALDLKLKSANRSTNFNVSADGADEALFVGSRDGDHFAMAAPAGAVYKVSVYLMRNAARRNEQAAYVLEANVSAPAAAR</sequence>